<evidence type="ECO:0000313" key="2">
    <source>
        <dbReference type="EMBL" id="GDZ83613.1"/>
    </source>
</evidence>
<gene>
    <name evidence="2" type="ORF">LCIT_08550</name>
</gene>
<organism evidence="2 3">
    <name type="scientific">Leuconostoc citreum</name>
    <dbReference type="NCBI Taxonomy" id="33964"/>
    <lineage>
        <taxon>Bacteria</taxon>
        <taxon>Bacillati</taxon>
        <taxon>Bacillota</taxon>
        <taxon>Bacilli</taxon>
        <taxon>Lactobacillales</taxon>
        <taxon>Lactobacillaceae</taxon>
        <taxon>Leuconostoc</taxon>
    </lineage>
</organism>
<reference evidence="2 3" key="1">
    <citation type="submission" date="2019-04" db="EMBL/GenBank/DDBJ databases">
        <title>A pseudo-fructophilic Leuconostoc citreum strain F192-5 isolated from peel of satsuma mandarin: the first report for isolation and characterization of strain-dependent fructophilic-like characteristics.</title>
        <authorList>
            <person name="Maeno S."/>
            <person name="Tanizawa Y."/>
            <person name="Kajikawa A."/>
            <person name="Kanesaki Y."/>
            <person name="Kubota E."/>
            <person name="Arita M."/>
            <person name="Leon D."/>
            <person name="Endo A."/>
        </authorList>
    </citation>
    <scope>NUCLEOTIDE SEQUENCE [LARGE SCALE GENOMIC DNA]</scope>
    <source>
        <strain evidence="2 3">F192-5</strain>
    </source>
</reference>
<evidence type="ECO:0000256" key="1">
    <source>
        <dbReference type="ARBA" id="ARBA00022729"/>
    </source>
</evidence>
<proteinExistence type="predicted"/>
<dbReference type="AlphaFoldDB" id="A0A5A5U195"/>
<keyword evidence="1" id="KW-0732">Signal</keyword>
<dbReference type="EMBL" id="BJJW01000006">
    <property type="protein sequence ID" value="GDZ83613.1"/>
    <property type="molecule type" value="Genomic_DNA"/>
</dbReference>
<comment type="caution">
    <text evidence="2">The sequence shown here is derived from an EMBL/GenBank/DDBJ whole genome shotgun (WGS) entry which is preliminary data.</text>
</comment>
<evidence type="ECO:0000313" key="3">
    <source>
        <dbReference type="Proteomes" id="UP000323274"/>
    </source>
</evidence>
<name>A0A5A5U195_LEUCI</name>
<sequence>MSNYGKFKKYKLYKSGKLWVTGAIAVVAKYVQNPIFGDKHIDWVTIINEVTGLETEIPIQKVVEILMIGSFNSME</sequence>
<dbReference type="InterPro" id="IPR022263">
    <property type="entry name" value="KxYKxGKxW"/>
</dbReference>
<dbReference type="Pfam" id="PF19258">
    <property type="entry name" value="KxYKxGKxW_sig"/>
    <property type="match status" value="1"/>
</dbReference>
<dbReference type="NCBIfam" id="TIGR03715">
    <property type="entry name" value="KxYKxGKxW"/>
    <property type="match status" value="1"/>
</dbReference>
<accession>A0A5A5U195</accession>
<dbReference type="Proteomes" id="UP000323274">
    <property type="component" value="Unassembled WGS sequence"/>
</dbReference>
<protein>
    <submittedName>
        <fullName evidence="2">Uncharacterized protein</fullName>
    </submittedName>
</protein>
<dbReference type="RefSeq" id="WP_149334188.1">
    <property type="nucleotide sequence ID" value="NZ_BJJW01000006.1"/>
</dbReference>